<keyword evidence="5" id="KW-0482">Metalloprotease</keyword>
<keyword evidence="2" id="KW-0479">Metal-binding</keyword>
<keyword evidence="1" id="KW-0645">Protease</keyword>
<dbReference type="GO" id="GO:0046872">
    <property type="term" value="F:metal ion binding"/>
    <property type="evidence" value="ECO:0007669"/>
    <property type="project" value="UniProtKB-KW"/>
</dbReference>
<name>A0A2T0B5X8_9CLOT</name>
<reference evidence="7 8" key="1">
    <citation type="submission" date="2018-03" db="EMBL/GenBank/DDBJ databases">
        <title>Genome sequence of Clostridium liquoris DSM 100320.</title>
        <authorList>
            <person name="Poehlein A."/>
            <person name="Daniel R."/>
        </authorList>
    </citation>
    <scope>NUCLEOTIDE SEQUENCE [LARGE SCALE GENOMIC DNA]</scope>
    <source>
        <strain evidence="7 8">DSM 100320</strain>
    </source>
</reference>
<dbReference type="InterPro" id="IPR028090">
    <property type="entry name" value="JAB_dom_prok"/>
</dbReference>
<evidence type="ECO:0000256" key="3">
    <source>
        <dbReference type="ARBA" id="ARBA00022801"/>
    </source>
</evidence>
<evidence type="ECO:0000256" key="1">
    <source>
        <dbReference type="ARBA" id="ARBA00022670"/>
    </source>
</evidence>
<feature type="domain" description="JAB" evidence="6">
    <location>
        <begin position="29"/>
        <end position="140"/>
    </location>
</feature>
<evidence type="ECO:0000313" key="8">
    <source>
        <dbReference type="Proteomes" id="UP000239706"/>
    </source>
</evidence>
<dbReference type="Pfam" id="PF14464">
    <property type="entry name" value="Prok-JAB"/>
    <property type="match status" value="1"/>
</dbReference>
<evidence type="ECO:0000259" key="6">
    <source>
        <dbReference type="Pfam" id="PF14464"/>
    </source>
</evidence>
<gene>
    <name evidence="7" type="ORF">CLLI_09590</name>
</gene>
<dbReference type="OrthoDB" id="517279at2"/>
<dbReference type="Proteomes" id="UP000239706">
    <property type="component" value="Unassembled WGS sequence"/>
</dbReference>
<evidence type="ECO:0000256" key="4">
    <source>
        <dbReference type="ARBA" id="ARBA00022833"/>
    </source>
</evidence>
<proteinExistence type="predicted"/>
<dbReference type="Gene3D" id="3.40.140.10">
    <property type="entry name" value="Cytidine Deaminase, domain 2"/>
    <property type="match status" value="1"/>
</dbReference>
<keyword evidence="3" id="KW-0378">Hydrolase</keyword>
<dbReference type="GO" id="GO:0008237">
    <property type="term" value="F:metallopeptidase activity"/>
    <property type="evidence" value="ECO:0007669"/>
    <property type="project" value="UniProtKB-KW"/>
</dbReference>
<sequence length="172" mass="20626">MRINSNNIEIKICYSVFQVMRKYIQLGARSLEAGGILIGKENISDDNITIKYITEPYASDKRRYNRFIRKDKKHIEIFNEIFNSSNEIYCYIGEWHTHDEDLPNYSRLDLKNWKKIMKESPGNIEHFHIIVGSKAIRIWKFGKLLKDPDLIKTIYWEDVMDFDEKVCWQNNR</sequence>
<dbReference type="EMBL" id="PVXO01000028">
    <property type="protein sequence ID" value="PRR79285.1"/>
    <property type="molecule type" value="Genomic_DNA"/>
</dbReference>
<organism evidence="7 8">
    <name type="scientific">Clostridium liquoris</name>
    <dbReference type="NCBI Taxonomy" id="1289519"/>
    <lineage>
        <taxon>Bacteria</taxon>
        <taxon>Bacillati</taxon>
        <taxon>Bacillota</taxon>
        <taxon>Clostridia</taxon>
        <taxon>Eubacteriales</taxon>
        <taxon>Clostridiaceae</taxon>
        <taxon>Clostridium</taxon>
    </lineage>
</organism>
<keyword evidence="8" id="KW-1185">Reference proteome</keyword>
<keyword evidence="4" id="KW-0862">Zinc</keyword>
<protein>
    <recommendedName>
        <fullName evidence="6">JAB domain-containing protein</fullName>
    </recommendedName>
</protein>
<dbReference type="AlphaFoldDB" id="A0A2T0B5X8"/>
<evidence type="ECO:0000256" key="2">
    <source>
        <dbReference type="ARBA" id="ARBA00022723"/>
    </source>
</evidence>
<dbReference type="GO" id="GO:0006508">
    <property type="term" value="P:proteolysis"/>
    <property type="evidence" value="ECO:0007669"/>
    <property type="project" value="UniProtKB-KW"/>
</dbReference>
<dbReference type="RefSeq" id="WP_106063106.1">
    <property type="nucleotide sequence ID" value="NZ_PVXO01000028.1"/>
</dbReference>
<accession>A0A2T0B5X8</accession>
<comment type="caution">
    <text evidence="7">The sequence shown here is derived from an EMBL/GenBank/DDBJ whole genome shotgun (WGS) entry which is preliminary data.</text>
</comment>
<evidence type="ECO:0000256" key="5">
    <source>
        <dbReference type="ARBA" id="ARBA00023049"/>
    </source>
</evidence>
<evidence type="ECO:0000313" key="7">
    <source>
        <dbReference type="EMBL" id="PRR79285.1"/>
    </source>
</evidence>